<dbReference type="InterPro" id="IPR011990">
    <property type="entry name" value="TPR-like_helical_dom_sf"/>
</dbReference>
<dbReference type="PANTHER" id="PTHR15544">
    <property type="entry name" value="OSMOSIS RESPONSIVE FACTOR"/>
    <property type="match status" value="1"/>
</dbReference>
<dbReference type="InterPro" id="IPR052658">
    <property type="entry name" value="TPR-containing"/>
</dbReference>
<dbReference type="PROSITE" id="PS50005">
    <property type="entry name" value="TPR"/>
    <property type="match status" value="2"/>
</dbReference>
<dbReference type="AlphaFoldDB" id="A0AA38GPL1"/>
<dbReference type="OMA" id="QMVWKKN"/>
<evidence type="ECO:0000313" key="4">
    <source>
        <dbReference type="Proteomes" id="UP000824469"/>
    </source>
</evidence>
<dbReference type="SUPFAM" id="SSF48452">
    <property type="entry name" value="TPR-like"/>
    <property type="match status" value="1"/>
</dbReference>
<feature type="compositionally biased region" description="Basic residues" evidence="2">
    <location>
        <begin position="1"/>
        <end position="12"/>
    </location>
</feature>
<organism evidence="3 4">
    <name type="scientific">Taxus chinensis</name>
    <name type="common">Chinese yew</name>
    <name type="synonym">Taxus wallichiana var. chinensis</name>
    <dbReference type="NCBI Taxonomy" id="29808"/>
    <lineage>
        <taxon>Eukaryota</taxon>
        <taxon>Viridiplantae</taxon>
        <taxon>Streptophyta</taxon>
        <taxon>Embryophyta</taxon>
        <taxon>Tracheophyta</taxon>
        <taxon>Spermatophyta</taxon>
        <taxon>Pinopsida</taxon>
        <taxon>Pinidae</taxon>
        <taxon>Conifers II</taxon>
        <taxon>Cupressales</taxon>
        <taxon>Taxaceae</taxon>
        <taxon>Taxus</taxon>
    </lineage>
</organism>
<protein>
    <recommendedName>
        <fullName evidence="5">Tetratricopeptide repeat protein 33</fullName>
    </recommendedName>
</protein>
<feature type="compositionally biased region" description="Low complexity" evidence="2">
    <location>
        <begin position="15"/>
        <end position="33"/>
    </location>
</feature>
<proteinExistence type="predicted"/>
<keyword evidence="4" id="KW-1185">Reference proteome</keyword>
<accession>A0AA38GPL1</accession>
<feature type="repeat" description="TPR" evidence="1">
    <location>
        <begin position="53"/>
        <end position="86"/>
    </location>
</feature>
<feature type="repeat" description="TPR" evidence="1">
    <location>
        <begin position="121"/>
        <end position="154"/>
    </location>
</feature>
<feature type="non-terminal residue" evidence="3">
    <location>
        <position position="1"/>
    </location>
</feature>
<sequence length="235" mass="26378">MQMVWKKNKRPRPLPQRQLNLPFEAEQSESQSQPSVPALPQNHHDSDRIFTLSEQFQVQGDTLAEEGKYGEALGKWEAAISLTPERAVLHEQKAQILLEIGETWKALQAATRATELQPSWPEAWLTLSRAQLNFGEPELSIQSSKKALELQPNFKDALVDMEVAMHLTANKRRLKQADVKVAEYRYPVGENRPSNSHDSETSVSPKSTGTNSPESAEKTSYTANEGCLKDVEESL</sequence>
<dbReference type="EMBL" id="JAHRHJ020000002">
    <property type="protein sequence ID" value="KAH9326671.1"/>
    <property type="molecule type" value="Genomic_DNA"/>
</dbReference>
<feature type="compositionally biased region" description="Polar residues" evidence="2">
    <location>
        <begin position="201"/>
        <end position="223"/>
    </location>
</feature>
<dbReference type="InterPro" id="IPR019734">
    <property type="entry name" value="TPR_rpt"/>
</dbReference>
<evidence type="ECO:0000313" key="3">
    <source>
        <dbReference type="EMBL" id="KAH9326671.1"/>
    </source>
</evidence>
<evidence type="ECO:0000256" key="1">
    <source>
        <dbReference type="PROSITE-ProRule" id="PRU00339"/>
    </source>
</evidence>
<gene>
    <name evidence="3" type="ORF">KI387_006849</name>
</gene>
<name>A0AA38GPL1_TAXCH</name>
<dbReference type="PANTHER" id="PTHR15544:SF0">
    <property type="entry name" value="TETRATRICOPEPTIDE REPEAT PROTEIN 33"/>
    <property type="match status" value="1"/>
</dbReference>
<comment type="caution">
    <text evidence="3">The sequence shown here is derived from an EMBL/GenBank/DDBJ whole genome shotgun (WGS) entry which is preliminary data.</text>
</comment>
<evidence type="ECO:0000256" key="2">
    <source>
        <dbReference type="SAM" id="MobiDB-lite"/>
    </source>
</evidence>
<keyword evidence="1" id="KW-0802">TPR repeat</keyword>
<evidence type="ECO:0008006" key="5">
    <source>
        <dbReference type="Google" id="ProtNLM"/>
    </source>
</evidence>
<dbReference type="Proteomes" id="UP000824469">
    <property type="component" value="Unassembled WGS sequence"/>
</dbReference>
<dbReference type="Gene3D" id="1.25.40.10">
    <property type="entry name" value="Tetratricopeptide repeat domain"/>
    <property type="match status" value="1"/>
</dbReference>
<dbReference type="SMART" id="SM00028">
    <property type="entry name" value="TPR"/>
    <property type="match status" value="3"/>
</dbReference>
<dbReference type="Pfam" id="PF13181">
    <property type="entry name" value="TPR_8"/>
    <property type="match status" value="1"/>
</dbReference>
<reference evidence="3 4" key="1">
    <citation type="journal article" date="2021" name="Nat. Plants">
        <title>The Taxus genome provides insights into paclitaxel biosynthesis.</title>
        <authorList>
            <person name="Xiong X."/>
            <person name="Gou J."/>
            <person name="Liao Q."/>
            <person name="Li Y."/>
            <person name="Zhou Q."/>
            <person name="Bi G."/>
            <person name="Li C."/>
            <person name="Du R."/>
            <person name="Wang X."/>
            <person name="Sun T."/>
            <person name="Guo L."/>
            <person name="Liang H."/>
            <person name="Lu P."/>
            <person name="Wu Y."/>
            <person name="Zhang Z."/>
            <person name="Ro D.K."/>
            <person name="Shang Y."/>
            <person name="Huang S."/>
            <person name="Yan J."/>
        </authorList>
    </citation>
    <scope>NUCLEOTIDE SEQUENCE [LARGE SCALE GENOMIC DNA]</scope>
    <source>
        <strain evidence="3">Ta-2019</strain>
    </source>
</reference>
<feature type="region of interest" description="Disordered" evidence="2">
    <location>
        <begin position="1"/>
        <end position="44"/>
    </location>
</feature>
<feature type="region of interest" description="Disordered" evidence="2">
    <location>
        <begin position="186"/>
        <end position="235"/>
    </location>
</feature>